<dbReference type="EMBL" id="BK014843">
    <property type="protein sequence ID" value="DAD78437.1"/>
    <property type="molecule type" value="Genomic_DNA"/>
</dbReference>
<name>A0A8S5M812_9CAUD</name>
<proteinExistence type="predicted"/>
<organism evidence="1">
    <name type="scientific">Siphoviridae sp. ctg5k4</name>
    <dbReference type="NCBI Taxonomy" id="2826418"/>
    <lineage>
        <taxon>Viruses</taxon>
        <taxon>Duplodnaviria</taxon>
        <taxon>Heunggongvirae</taxon>
        <taxon>Uroviricota</taxon>
        <taxon>Caudoviricetes</taxon>
    </lineage>
</organism>
<sequence>MSLLSCKFLLNVLGFLLILFPPLLLTSSIRYDESSCLRA</sequence>
<reference evidence="1" key="1">
    <citation type="journal article" date="2021" name="Proc. Natl. Acad. Sci. U.S.A.">
        <title>A Catalog of Tens of Thousands of Viruses from Human Metagenomes Reveals Hidden Associations with Chronic Diseases.</title>
        <authorList>
            <person name="Tisza M.J."/>
            <person name="Buck C.B."/>
        </authorList>
    </citation>
    <scope>NUCLEOTIDE SEQUENCE</scope>
    <source>
        <strain evidence="1">Ctg5k4</strain>
    </source>
</reference>
<evidence type="ECO:0000313" key="1">
    <source>
        <dbReference type="EMBL" id="DAD78437.1"/>
    </source>
</evidence>
<accession>A0A8S5M812</accession>
<protein>
    <submittedName>
        <fullName evidence="1">Uncharacterized protein</fullName>
    </submittedName>
</protein>